<sequence length="686" mass="77465">MLIHFEYSPWWLLLVTVVSVTFAYLLYSRKAPWNTLSNILLAVFRGSIFWILGFLLLNPYVRYVKNTTQAPLWVLAVDNSQSIALVWDSAKIEEEKQALARVENALSQQGFQPVLLGYEGTLANAQALQMKERSSPIDALLQSIKKEYPSAPIAAATLISDGLYNQGLAPSFRTFSFPVHSLLWGDTSVRKDVFIADMQYNRVVYQGNRFPLSVKVQHQALGGQTIQLSLSENGKTLQSQSLTLKAGQVINTHTFIVEAETAGLRKFTVQISPLAGEFNTDNNTQTAFIEVVEGKQKILLVAPSPHPDIRALKRAIEVNQNYEVQVYIPKLSPVPKDGTFDLLICYQYPSGAPDNFVDKLIASQMPIWWFYGGQTDSRRFNTVQNVLKIQPQAYETDEAMAHFQLEQTYFTFSEEHIRLLESFPPLAVPYGALEILPTGDKPLLAQKIGQVVTSRPLLVFSQAGDNKSAVFMGENIWKWRVDEYQQTQSSEAFDTFILKIAQYLATKTDTRKFRVNTSKKEYLQGEKVVFETEVYNDLFERIDGQPIQLSINGNGLSKAYTYSSRASGGAYTVTELPEGIYQFEASTALEGRTEVAKGQFSILNRAIESYALQADTLLLKNIAQNNKGKLFYDSEALIREIENTEAQSVIYSEKTVQELIQLHWILYLLIALLTLEWGLRKYWGGY</sequence>
<accession>A0ABT8F383</accession>
<evidence type="ECO:0000313" key="3">
    <source>
        <dbReference type="Proteomes" id="UP001168552"/>
    </source>
</evidence>
<evidence type="ECO:0008006" key="4">
    <source>
        <dbReference type="Google" id="ProtNLM"/>
    </source>
</evidence>
<dbReference type="PANTHER" id="PTHR37947:SF1">
    <property type="entry name" value="BLL2462 PROTEIN"/>
    <property type="match status" value="1"/>
</dbReference>
<comment type="caution">
    <text evidence="2">The sequence shown here is derived from an EMBL/GenBank/DDBJ whole genome shotgun (WGS) entry which is preliminary data.</text>
</comment>
<keyword evidence="3" id="KW-1185">Reference proteome</keyword>
<feature type="transmembrane region" description="Helical" evidence="1">
    <location>
        <begin position="39"/>
        <end position="61"/>
    </location>
</feature>
<reference evidence="2" key="1">
    <citation type="submission" date="2023-06" db="EMBL/GenBank/DDBJ databases">
        <title>Cytophagales bacterium Strain LB-30, isolated from soil.</title>
        <authorList>
            <person name="Liu B."/>
        </authorList>
    </citation>
    <scope>NUCLEOTIDE SEQUENCE</scope>
    <source>
        <strain evidence="2">LB-30</strain>
    </source>
</reference>
<dbReference type="PANTHER" id="PTHR37947">
    <property type="entry name" value="BLL2462 PROTEIN"/>
    <property type="match status" value="1"/>
</dbReference>
<keyword evidence="1" id="KW-0812">Transmembrane</keyword>
<evidence type="ECO:0000256" key="1">
    <source>
        <dbReference type="SAM" id="Phobius"/>
    </source>
</evidence>
<dbReference type="Proteomes" id="UP001168552">
    <property type="component" value="Unassembled WGS sequence"/>
</dbReference>
<evidence type="ECO:0000313" key="2">
    <source>
        <dbReference type="EMBL" id="MDN4164824.1"/>
    </source>
</evidence>
<dbReference type="EMBL" id="JAUHJS010000002">
    <property type="protein sequence ID" value="MDN4164824.1"/>
    <property type="molecule type" value="Genomic_DNA"/>
</dbReference>
<organism evidence="2 3">
    <name type="scientific">Shiella aurantiaca</name>
    <dbReference type="NCBI Taxonomy" id="3058365"/>
    <lineage>
        <taxon>Bacteria</taxon>
        <taxon>Pseudomonadati</taxon>
        <taxon>Bacteroidota</taxon>
        <taxon>Cytophagia</taxon>
        <taxon>Cytophagales</taxon>
        <taxon>Shiellaceae</taxon>
        <taxon>Shiella</taxon>
    </lineage>
</organism>
<name>A0ABT8F383_9BACT</name>
<dbReference type="InterPro" id="IPR013783">
    <property type="entry name" value="Ig-like_fold"/>
</dbReference>
<dbReference type="SUPFAM" id="SSF52317">
    <property type="entry name" value="Class I glutamine amidotransferase-like"/>
    <property type="match status" value="1"/>
</dbReference>
<gene>
    <name evidence="2" type="ORF">QWY31_04885</name>
</gene>
<dbReference type="Gene3D" id="2.60.40.10">
    <property type="entry name" value="Immunoglobulins"/>
    <property type="match status" value="1"/>
</dbReference>
<keyword evidence="1" id="KW-0472">Membrane</keyword>
<proteinExistence type="predicted"/>
<dbReference type="InterPro" id="IPR029062">
    <property type="entry name" value="Class_I_gatase-like"/>
</dbReference>
<keyword evidence="1" id="KW-1133">Transmembrane helix</keyword>
<protein>
    <recommendedName>
        <fullName evidence="4">VWA domain-containing protein</fullName>
    </recommendedName>
</protein>
<dbReference type="RefSeq" id="WP_320003350.1">
    <property type="nucleotide sequence ID" value="NZ_JAUHJS010000002.1"/>
</dbReference>
<feature type="transmembrane region" description="Helical" evidence="1">
    <location>
        <begin position="7"/>
        <end position="27"/>
    </location>
</feature>